<evidence type="ECO:0000313" key="2">
    <source>
        <dbReference type="EMBL" id="GIX63729.1"/>
    </source>
</evidence>
<protein>
    <submittedName>
        <fullName evidence="2">MORN motif containing protein, putative</fullName>
    </submittedName>
</protein>
<accession>A0AAV4LUL9</accession>
<feature type="region of interest" description="Disordered" evidence="1">
    <location>
        <begin position="242"/>
        <end position="275"/>
    </location>
</feature>
<dbReference type="Proteomes" id="UP001497744">
    <property type="component" value="Unassembled WGS sequence"/>
</dbReference>
<comment type="caution">
    <text evidence="2">The sequence shown here is derived from an EMBL/GenBank/DDBJ whole genome shotgun (WGS) entry which is preliminary data.</text>
</comment>
<evidence type="ECO:0000313" key="3">
    <source>
        <dbReference type="Proteomes" id="UP001497744"/>
    </source>
</evidence>
<sequence>MGQAQSVSSSSFQEEYYLFFDEKPQADRKDVASKQHTYSRRGSDGDASCAAAASEVSGLPRQVHRGNSFDVLTDSTRSDISHDGDVCDSGRTASLYNESEDIHSHLPPVEEGYVGHEPVLHEYKSPSGRYICGHYEGGVFTDGHITWPDGREYVGSLKGSVPHGFGTYRTSTGREYTGHWSLGLQHGTGCYVTEKHGCRIQRRGIWEHGQLVCWLDGDDISRVVDRSARAALLDEIMAASPTSSALSPSSYAASSVPSPAATPLARTHAPGACSGQDPGHYAALALVRNDRQRQLLEAQLQQPRRVAAERAHHGVHKVLDAVLHRCAAPAGEHAKHLLDALGQVLRDDREQPRHRSVRLQQGDPELEDALRLPHVEAHDARRHDVAERGLVVEALGRVLDEPRLEAEKVLHQLLGVLAQLRARVLVGQHVERGLGEHEVELLHLGQLRLAGRKQRVEPLHRVQIGAEEALLRHAAHGDNHLVGGRGEPRPDAARRVLQAPANLLHGDGLLAVLLQEPAHERRDALQDDLVEDVLHFDVPHQRADLGDQLAHLHRRHGHLPPDDGLELLEPHLRHLLDDGANGVRRQVADRVGRPLDQHHREGVVLPRALDAEPQALEHRLPLAQPPQVDVVAHRRDARHQRAFDLRRVRRAAPQQGHVHVAEQPHDQLHYHLGFVQQQHALGVPQKLDRGLPAVQLHQPRWYVPAQQVLDALNDRENRRHVLARRPPHVQRRHRRPQRPEARVQPLVRRREAPAVDCELLHRLEEPVAPQHLRQLRQRLVHLRDVALVLVVVRLARECGPRRDQQDDFHQLVADFLRPLAHRVAHRHPVVVLGEAVDGAGLVRGAEPGKDQAVGQLHEAHRQHQQPAQLGLRLDEAEIQRVDERDHQIAEAPQQKAVVAVERLHQEVVELVGHAQVKARPHHLLQVALRLLEVLHRVARRLRLLPDAVRQVGHLVQHVAHAVHRRLVRAVVNPVLHSRVRPADDLQAVVDEDFARLRVAREVVQPPPAVPAPEDGAGDLHVVHRGPQLDQQPQQLAVVRLHVLRHLVPDVRRHDDPRVGGLLGQALNEGQQRLEGERAPAVACDEVI</sequence>
<dbReference type="RefSeq" id="XP_067715798.1">
    <property type="nucleotide sequence ID" value="XM_067859697.1"/>
</dbReference>
<keyword evidence="3" id="KW-1185">Reference proteome</keyword>
<gene>
    <name evidence="2" type="ORF">BcabD6B2_31640</name>
</gene>
<dbReference type="GeneID" id="94195210"/>
<organism evidence="2 3">
    <name type="scientific">Babesia caballi</name>
    <dbReference type="NCBI Taxonomy" id="5871"/>
    <lineage>
        <taxon>Eukaryota</taxon>
        <taxon>Sar</taxon>
        <taxon>Alveolata</taxon>
        <taxon>Apicomplexa</taxon>
        <taxon>Aconoidasida</taxon>
        <taxon>Piroplasmida</taxon>
        <taxon>Babesiidae</taxon>
        <taxon>Babesia</taxon>
    </lineage>
</organism>
<evidence type="ECO:0000256" key="1">
    <source>
        <dbReference type="SAM" id="MobiDB-lite"/>
    </source>
</evidence>
<proteinExistence type="predicted"/>
<dbReference type="AlphaFoldDB" id="A0AAV4LUL9"/>
<feature type="region of interest" description="Disordered" evidence="1">
    <location>
        <begin position="27"/>
        <end position="47"/>
    </location>
</feature>
<dbReference type="EMBL" id="BPLF01000002">
    <property type="protein sequence ID" value="GIX63729.1"/>
    <property type="molecule type" value="Genomic_DNA"/>
</dbReference>
<reference evidence="2 3" key="1">
    <citation type="submission" date="2021-06" db="EMBL/GenBank/DDBJ databases">
        <title>Genome sequence of Babesia caballi.</title>
        <authorList>
            <person name="Yamagishi J."/>
            <person name="Kidaka T."/>
            <person name="Ochi A."/>
        </authorList>
    </citation>
    <scope>NUCLEOTIDE SEQUENCE [LARGE SCALE GENOMIC DNA]</scope>
    <source>
        <strain evidence="2">USDA-D6B2</strain>
    </source>
</reference>
<dbReference type="Gene3D" id="2.20.110.10">
    <property type="entry name" value="Histone H3 K4-specific methyltransferase SET7/9 N-terminal domain"/>
    <property type="match status" value="1"/>
</dbReference>
<dbReference type="SUPFAM" id="SSF82185">
    <property type="entry name" value="Histone H3 K4-specific methyltransferase SET7/9 N-terminal domain"/>
    <property type="match status" value="1"/>
</dbReference>
<feature type="compositionally biased region" description="Low complexity" evidence="1">
    <location>
        <begin position="242"/>
        <end position="265"/>
    </location>
</feature>
<name>A0AAV4LUL9_BABCB</name>